<dbReference type="EMBL" id="ML213595">
    <property type="protein sequence ID" value="TFK41122.1"/>
    <property type="molecule type" value="Genomic_DNA"/>
</dbReference>
<dbReference type="SUPFAM" id="SSF49863">
    <property type="entry name" value="Hyaluronate lyase-like, C-terminal domain"/>
    <property type="match status" value="1"/>
</dbReference>
<dbReference type="Pfam" id="PF08124">
    <property type="entry name" value="Lyase_8_N"/>
    <property type="match status" value="1"/>
</dbReference>
<dbReference type="InterPro" id="IPR038970">
    <property type="entry name" value="Lyase_8"/>
</dbReference>
<gene>
    <name evidence="9" type="ORF">BDQ12DRAFT_678938</name>
</gene>
<comment type="similarity">
    <text evidence="1">Belongs to the polysaccharide lyase 8 family.</text>
</comment>
<evidence type="ECO:0000256" key="3">
    <source>
        <dbReference type="ARBA" id="ARBA00023239"/>
    </source>
</evidence>
<evidence type="ECO:0000259" key="6">
    <source>
        <dbReference type="Pfam" id="PF02278"/>
    </source>
</evidence>
<dbReference type="InterPro" id="IPR011013">
    <property type="entry name" value="Gal_mutarotase_sf_dom"/>
</dbReference>
<feature type="signal peptide" evidence="5">
    <location>
        <begin position="1"/>
        <end position="21"/>
    </location>
</feature>
<dbReference type="SUPFAM" id="SSF74650">
    <property type="entry name" value="Galactose mutarotase-like"/>
    <property type="match status" value="1"/>
</dbReference>
<evidence type="ECO:0000259" key="8">
    <source>
        <dbReference type="Pfam" id="PF08124"/>
    </source>
</evidence>
<dbReference type="Gene3D" id="2.60.220.10">
    <property type="entry name" value="Polysaccharide lyase family 8-like, C-terminal"/>
    <property type="match status" value="1"/>
</dbReference>
<dbReference type="InterPro" id="IPR008929">
    <property type="entry name" value="Chondroitin_lyas"/>
</dbReference>
<keyword evidence="2 5" id="KW-0732">Signal</keyword>
<dbReference type="InterPro" id="IPR004103">
    <property type="entry name" value="Lyase_8_C"/>
</dbReference>
<dbReference type="SUPFAM" id="SSF48230">
    <property type="entry name" value="Chondroitin AC/alginate lyase"/>
    <property type="match status" value="1"/>
</dbReference>
<feature type="chain" id="PRO_5023043684" evidence="5">
    <location>
        <begin position="22"/>
        <end position="862"/>
    </location>
</feature>
<dbReference type="PANTHER" id="PTHR38481:SF1">
    <property type="entry name" value="HYALURONATE LYASE"/>
    <property type="match status" value="1"/>
</dbReference>
<dbReference type="Gene3D" id="1.50.10.100">
    <property type="entry name" value="Chondroitin AC/alginate lyase"/>
    <property type="match status" value="1"/>
</dbReference>
<feature type="domain" description="Polysaccharide lyase family 8 C-terminal" evidence="7">
    <location>
        <begin position="750"/>
        <end position="821"/>
    </location>
</feature>
<dbReference type="InterPro" id="IPR014718">
    <property type="entry name" value="GH-type_carb-bd"/>
</dbReference>
<dbReference type="GO" id="GO:0016837">
    <property type="term" value="F:carbon-oxygen lyase activity, acting on polysaccharides"/>
    <property type="evidence" value="ECO:0007669"/>
    <property type="project" value="UniProtKB-ARBA"/>
</dbReference>
<dbReference type="Pfam" id="PF02884">
    <property type="entry name" value="Lyase_8_C"/>
    <property type="match status" value="1"/>
</dbReference>
<keyword evidence="3 9" id="KW-0456">Lyase</keyword>
<evidence type="ECO:0000313" key="9">
    <source>
        <dbReference type="EMBL" id="TFK41122.1"/>
    </source>
</evidence>
<dbReference type="AlphaFoldDB" id="A0A5C3M710"/>
<dbReference type="Gene3D" id="2.70.98.10">
    <property type="match status" value="1"/>
</dbReference>
<reference evidence="9 10" key="1">
    <citation type="journal article" date="2019" name="Nat. Ecol. Evol.">
        <title>Megaphylogeny resolves global patterns of mushroom evolution.</title>
        <authorList>
            <person name="Varga T."/>
            <person name="Krizsan K."/>
            <person name="Foldi C."/>
            <person name="Dima B."/>
            <person name="Sanchez-Garcia M."/>
            <person name="Sanchez-Ramirez S."/>
            <person name="Szollosi G.J."/>
            <person name="Szarkandi J.G."/>
            <person name="Papp V."/>
            <person name="Albert L."/>
            <person name="Andreopoulos W."/>
            <person name="Angelini C."/>
            <person name="Antonin V."/>
            <person name="Barry K.W."/>
            <person name="Bougher N.L."/>
            <person name="Buchanan P."/>
            <person name="Buyck B."/>
            <person name="Bense V."/>
            <person name="Catcheside P."/>
            <person name="Chovatia M."/>
            <person name="Cooper J."/>
            <person name="Damon W."/>
            <person name="Desjardin D."/>
            <person name="Finy P."/>
            <person name="Geml J."/>
            <person name="Haridas S."/>
            <person name="Hughes K."/>
            <person name="Justo A."/>
            <person name="Karasinski D."/>
            <person name="Kautmanova I."/>
            <person name="Kiss B."/>
            <person name="Kocsube S."/>
            <person name="Kotiranta H."/>
            <person name="LaButti K.M."/>
            <person name="Lechner B.E."/>
            <person name="Liimatainen K."/>
            <person name="Lipzen A."/>
            <person name="Lukacs Z."/>
            <person name="Mihaltcheva S."/>
            <person name="Morgado L.N."/>
            <person name="Niskanen T."/>
            <person name="Noordeloos M.E."/>
            <person name="Ohm R.A."/>
            <person name="Ortiz-Santana B."/>
            <person name="Ovrebo C."/>
            <person name="Racz N."/>
            <person name="Riley R."/>
            <person name="Savchenko A."/>
            <person name="Shiryaev A."/>
            <person name="Soop K."/>
            <person name="Spirin V."/>
            <person name="Szebenyi C."/>
            <person name="Tomsovsky M."/>
            <person name="Tulloss R.E."/>
            <person name="Uehling J."/>
            <person name="Grigoriev I.V."/>
            <person name="Vagvolgyi C."/>
            <person name="Papp T."/>
            <person name="Martin F.M."/>
            <person name="Miettinen O."/>
            <person name="Hibbett D.S."/>
            <person name="Nagy L.G."/>
        </authorList>
    </citation>
    <scope>NUCLEOTIDE SEQUENCE [LARGE SCALE GENOMIC DNA]</scope>
    <source>
        <strain evidence="9 10">CBS 166.37</strain>
    </source>
</reference>
<dbReference type="Proteomes" id="UP000308652">
    <property type="component" value="Unassembled WGS sequence"/>
</dbReference>
<keyword evidence="10" id="KW-1185">Reference proteome</keyword>
<organism evidence="9 10">
    <name type="scientific">Crucibulum laeve</name>
    <dbReference type="NCBI Taxonomy" id="68775"/>
    <lineage>
        <taxon>Eukaryota</taxon>
        <taxon>Fungi</taxon>
        <taxon>Dikarya</taxon>
        <taxon>Basidiomycota</taxon>
        <taxon>Agaricomycotina</taxon>
        <taxon>Agaricomycetes</taxon>
        <taxon>Agaricomycetidae</taxon>
        <taxon>Agaricales</taxon>
        <taxon>Agaricineae</taxon>
        <taxon>Nidulariaceae</taxon>
        <taxon>Crucibulum</taxon>
    </lineage>
</organism>
<evidence type="ECO:0000256" key="5">
    <source>
        <dbReference type="SAM" id="SignalP"/>
    </source>
</evidence>
<name>A0A5C3M710_9AGAR</name>
<evidence type="ECO:0000313" key="10">
    <source>
        <dbReference type="Proteomes" id="UP000308652"/>
    </source>
</evidence>
<evidence type="ECO:0000256" key="1">
    <source>
        <dbReference type="ARBA" id="ARBA00006699"/>
    </source>
</evidence>
<dbReference type="InterPro" id="IPR003159">
    <property type="entry name" value="Lyase_8_central_dom"/>
</dbReference>
<feature type="region of interest" description="Disordered" evidence="4">
    <location>
        <begin position="76"/>
        <end position="118"/>
    </location>
</feature>
<sequence>MKVFLAFLCACFLHTPFNSRSAISTVAAQSSGKNVQSQSPILTPTGSLVSNTGGSSLVSAPSSTHLIVSSVTPVNSTSSVTTQHSTPSITSSARATSAASANTTTTSASATSSIAQPTQTIDPGTLEAIQMIHQRRLSAIIGALSDPDDIAAWLASLGANGKWPDSEVDYTTGCAARRANWPAQEHWQRILVMSGAWHGGLEGADQYVKDPTIHDAISRAMNYWFSRDFTNLACLDSGGTTRCPCDNTDNSLWNTNWFSNIILIPELVGQSCLLLNDTLTTVQHSNCTHITGRSYGTFDQNINGVGFLTGANTLDVAKIGIDQALLNVNASMLTDAYRRVHLELTIAEEVKADGIRPDGSFGQHGGILYNGNYGKDFTNDILDLEIEAGGTQFSANAASQNAFATLFDGDKWMIYRNSLTGVLHWDFSVLGRFISFPVIDNQATGSIKINLTEVGELGDQWSSNVLTNFADSLSEDMSNANAGKLEGNRMFYANDYMVHRGKNYVSTMKMFSSRTKNTECTNSQNPLGFHLADGVLYTYLRGDEYEDISVAWDWNLIPGTTVDYGATPLTCDHTQFSGIESFVGGASDGEVGLAAMRYTNPFTQTLHWQKVWFFLEDDVQHVMIANISSTTNSSVFSVLDQKRHNGPVVIDGLERKMSSLTSTAQSLWHGDVGYTFPNSNGAFTLSVQVGEKSGNWSTIGTSTQPPATVDLFAAWLEHKSLTTPISYTVFPGTTLNSFAQKSNQLDLQSIRNDGDVSAIFHGNQNTVMIVFWNSAGGTVTFVPSAKAAPITIAANGNIAFIYKMDDGDVIASDPSQALAAVEVTMTLGLGRKPRGWGPGRSKSMVFEFPSGGLAGSSVTQSI</sequence>
<dbReference type="GO" id="GO:0005576">
    <property type="term" value="C:extracellular region"/>
    <property type="evidence" value="ECO:0007669"/>
    <property type="project" value="InterPro"/>
</dbReference>
<accession>A0A5C3M710</accession>
<evidence type="ECO:0000256" key="2">
    <source>
        <dbReference type="ARBA" id="ARBA00022729"/>
    </source>
</evidence>
<proteinExistence type="inferred from homology"/>
<dbReference type="GO" id="GO:0030246">
    <property type="term" value="F:carbohydrate binding"/>
    <property type="evidence" value="ECO:0007669"/>
    <property type="project" value="InterPro"/>
</dbReference>
<feature type="domain" description="Polysaccharide lyase family 8 central" evidence="6">
    <location>
        <begin position="488"/>
        <end position="733"/>
    </location>
</feature>
<dbReference type="InterPro" id="IPR011071">
    <property type="entry name" value="Lyase_8-like_C"/>
</dbReference>
<protein>
    <submittedName>
        <fullName evidence="9">Polysaccharide lyase family 8 protein</fullName>
    </submittedName>
</protein>
<dbReference type="OrthoDB" id="5980780at2759"/>
<evidence type="ECO:0000256" key="4">
    <source>
        <dbReference type="SAM" id="MobiDB-lite"/>
    </source>
</evidence>
<dbReference type="InterPro" id="IPR012970">
    <property type="entry name" value="Lyase_8_alpha_N"/>
</dbReference>
<dbReference type="GO" id="GO:0005975">
    <property type="term" value="P:carbohydrate metabolic process"/>
    <property type="evidence" value="ECO:0007669"/>
    <property type="project" value="InterPro"/>
</dbReference>
<feature type="domain" description="Polysaccharide lyase 8 N-terminal alpha-helical" evidence="8">
    <location>
        <begin position="163"/>
        <end position="443"/>
    </location>
</feature>
<dbReference type="Pfam" id="PF02278">
    <property type="entry name" value="Lyase_8"/>
    <property type="match status" value="1"/>
</dbReference>
<evidence type="ECO:0000259" key="7">
    <source>
        <dbReference type="Pfam" id="PF02884"/>
    </source>
</evidence>
<dbReference type="PANTHER" id="PTHR38481">
    <property type="entry name" value="HYALURONATE LYASE"/>
    <property type="match status" value="1"/>
</dbReference>